<evidence type="ECO:0000256" key="2">
    <source>
        <dbReference type="ARBA" id="ARBA00010107"/>
    </source>
</evidence>
<dbReference type="InterPro" id="IPR013087">
    <property type="entry name" value="Znf_C2H2_type"/>
</dbReference>
<dbReference type="EC" id="2.3.1.48" evidence="3"/>
<evidence type="ECO:0000256" key="10">
    <source>
        <dbReference type="ARBA" id="ARBA00023242"/>
    </source>
</evidence>
<keyword evidence="10" id="KW-0539">Nucleus</keyword>
<evidence type="ECO:0000256" key="11">
    <source>
        <dbReference type="PIRSR" id="PIRSR602717-51"/>
    </source>
</evidence>
<keyword evidence="6 12" id="KW-0863">Zinc-finger</keyword>
<dbReference type="Gene3D" id="3.40.630.30">
    <property type="match status" value="1"/>
</dbReference>
<reference evidence="17" key="1">
    <citation type="submission" date="2013-03" db="EMBL/GenBank/DDBJ databases">
        <title>The Genome Sequence of Anopheles epiroticus epiroticus2.</title>
        <authorList>
            <consortium name="The Broad Institute Genomics Platform"/>
            <person name="Neafsey D.E."/>
            <person name="Howell P."/>
            <person name="Walker B."/>
            <person name="Young S.K."/>
            <person name="Zeng Q."/>
            <person name="Gargeya S."/>
            <person name="Fitzgerald M."/>
            <person name="Haas B."/>
            <person name="Abouelleil A."/>
            <person name="Allen A.W."/>
            <person name="Alvarado L."/>
            <person name="Arachchi H.M."/>
            <person name="Berlin A.M."/>
            <person name="Chapman S.B."/>
            <person name="Gainer-Dewar J."/>
            <person name="Goldberg J."/>
            <person name="Griggs A."/>
            <person name="Gujja S."/>
            <person name="Hansen M."/>
            <person name="Howarth C."/>
            <person name="Imamovic A."/>
            <person name="Ireland A."/>
            <person name="Larimer J."/>
            <person name="McCowan C."/>
            <person name="Murphy C."/>
            <person name="Pearson M."/>
            <person name="Poon T.W."/>
            <person name="Priest M."/>
            <person name="Roberts A."/>
            <person name="Saif S."/>
            <person name="Shea T."/>
            <person name="Sisk P."/>
            <person name="Sykes S."/>
            <person name="Wortman J."/>
            <person name="Nusbaum C."/>
            <person name="Birren B."/>
        </authorList>
    </citation>
    <scope>NUCLEOTIDE SEQUENCE [LARGE SCALE GENOMIC DNA]</scope>
    <source>
        <strain evidence="17">Epiroticus2</strain>
    </source>
</reference>
<dbReference type="EnsemblMetazoa" id="AEPI000024-RA">
    <property type="protein sequence ID" value="AEPI000024-PA"/>
    <property type="gene ID" value="AEPI000024"/>
</dbReference>
<dbReference type="Pfam" id="PF01853">
    <property type="entry name" value="MOZ_SAS"/>
    <property type="match status" value="1"/>
</dbReference>
<dbReference type="InterPro" id="IPR002717">
    <property type="entry name" value="HAT_MYST-type"/>
</dbReference>
<evidence type="ECO:0000256" key="9">
    <source>
        <dbReference type="ARBA" id="ARBA00022990"/>
    </source>
</evidence>
<evidence type="ECO:0000313" key="16">
    <source>
        <dbReference type="EnsemblMetazoa" id="AEPI000024-PA"/>
    </source>
</evidence>
<dbReference type="Gene3D" id="1.10.10.10">
    <property type="entry name" value="Winged helix-like DNA-binding domain superfamily/Winged helix DNA-binding domain"/>
    <property type="match status" value="1"/>
</dbReference>
<dbReference type="FunFam" id="3.40.630.30:FF:000001">
    <property type="entry name" value="Histone acetyltransferase"/>
    <property type="match status" value="1"/>
</dbReference>
<proteinExistence type="inferred from homology"/>
<feature type="domain" description="MYST-type HAT" evidence="15">
    <location>
        <begin position="267"/>
        <end position="549"/>
    </location>
</feature>
<dbReference type="STRING" id="199890.A0A182NZE4"/>
<dbReference type="GO" id="GO:0008270">
    <property type="term" value="F:zinc ion binding"/>
    <property type="evidence" value="ECO:0007669"/>
    <property type="project" value="UniProtKB-KW"/>
</dbReference>
<dbReference type="Gene3D" id="3.30.60.60">
    <property type="entry name" value="N-acetyl transferase-like"/>
    <property type="match status" value="1"/>
</dbReference>
<accession>A0A182NZE4</accession>
<dbReference type="GO" id="GO:0003682">
    <property type="term" value="F:chromatin binding"/>
    <property type="evidence" value="ECO:0007669"/>
    <property type="project" value="TreeGrafter"/>
</dbReference>
<evidence type="ECO:0000256" key="13">
    <source>
        <dbReference type="SAM" id="MobiDB-lite"/>
    </source>
</evidence>
<evidence type="ECO:0000256" key="7">
    <source>
        <dbReference type="ARBA" id="ARBA00022833"/>
    </source>
</evidence>
<dbReference type="Proteomes" id="UP000075885">
    <property type="component" value="Unassembled WGS sequence"/>
</dbReference>
<dbReference type="InterPro" id="IPR016181">
    <property type="entry name" value="Acyl_CoA_acyltransferase"/>
</dbReference>
<evidence type="ECO:0000256" key="6">
    <source>
        <dbReference type="ARBA" id="ARBA00022771"/>
    </source>
</evidence>
<evidence type="ECO:0000256" key="12">
    <source>
        <dbReference type="PROSITE-ProRule" id="PRU00042"/>
    </source>
</evidence>
<dbReference type="GO" id="GO:0040029">
    <property type="term" value="P:epigenetic regulation of gene expression"/>
    <property type="evidence" value="ECO:0007669"/>
    <property type="project" value="UniProtKB-ARBA"/>
</dbReference>
<comment type="subcellular location">
    <subcellularLocation>
        <location evidence="1">Nucleus</location>
    </subcellularLocation>
</comment>
<dbReference type="GO" id="GO:0006357">
    <property type="term" value="P:regulation of transcription by RNA polymerase II"/>
    <property type="evidence" value="ECO:0007669"/>
    <property type="project" value="TreeGrafter"/>
</dbReference>
<dbReference type="AlphaFoldDB" id="A0A182NZE4"/>
<evidence type="ECO:0000256" key="1">
    <source>
        <dbReference type="ARBA" id="ARBA00004123"/>
    </source>
</evidence>
<dbReference type="InterPro" id="IPR036388">
    <property type="entry name" value="WH-like_DNA-bd_sf"/>
</dbReference>
<keyword evidence="7" id="KW-0862">Zinc</keyword>
<feature type="region of interest" description="Disordered" evidence="13">
    <location>
        <begin position="695"/>
        <end position="714"/>
    </location>
</feature>
<dbReference type="GO" id="GO:0070776">
    <property type="term" value="C:MOZ/MORF histone acetyltransferase complex"/>
    <property type="evidence" value="ECO:0007669"/>
    <property type="project" value="TreeGrafter"/>
</dbReference>
<evidence type="ECO:0000256" key="5">
    <source>
        <dbReference type="ARBA" id="ARBA00022723"/>
    </source>
</evidence>
<sequence length="889" mass="100962">MCYITAHKLCDRLMDAVRCGLIRTIVRGQKTNYRVVQQGAEQVGKKQHNVQAVRPPSNVLLCIECLKTTQQGPGGRKPEPMSSCARCAIALHDNCSNKLNDCKTGAFSLSRLVVAGNRWYCEECKSCDGCTSVNESLSRAQQCVVECVSCTCCFHIRCMNRPVQCEGERKPLPAWRCMDCCNEKGCTNTSKKIKQEEQAVKQQDTTNVKVKGGTTGARFHRSQPTEADLIGGRIEAMRLKLGDQVTGDDLNVFRDVLLMRCRLEEENLARTPAAIRLGKHEIETWYSSPFPQEYAKLAVLYMCEFCLKYMKTSNELYRHQSKCTHRHPPGWEIYRDGDISVFEVDGNDQKLYCQSLCLLSKLFLDHKTLYFDVEPFLFYILTKSDHLGHHMVGYFSKEKQNQLSYNVSCILTMPQYQRQGYGRFLIDFSYLLSRVERKPGTPERPLSELGQLTYHQYWCSVLLSYFYVNRDASLTLDRVSQDTGMIVSDIVMALRRLGFIRYRVERFGCVRANRPFLCIDWCRVDEHHHRALSYGKGLHLREMCLRWTPNIRVRNLMKQLELVQTFNHSTNRSPQSVSSDQIYPSLLKHEAFPTNHQQLCSSAIELSSMEQTVAVTSKGRYRRRSRKYSDSIFDLSLSLTTGTPKCHRKEKPAANTVPITKRTAKLLKRSSPIDAGRLKLPYIVLVPLKMLPTSERSITPSSPSPISSMHPPEDEELSLDSVEAFMGTPKSELKSSPEKPTAMIPGYGFSPIAPFRQSQQQNNGDNRTMAHNNATDDACGHLRTPKTTRVRTALEGRSFTKHCKRIGDRELLAGKDNNCKRLRLDGDLVTPVPVVVEERACLEKETTENNAPVQQCTKEEEGGHEMAFPGFIRPIASFNQRTSTTDGQG</sequence>
<name>A0A182NZE4_9DIPT</name>
<keyword evidence="9" id="KW-0007">Acetylation</keyword>
<dbReference type="InterPro" id="IPR040706">
    <property type="entry name" value="Zf-MYST"/>
</dbReference>
<dbReference type="PROSITE" id="PS50157">
    <property type="entry name" value="ZINC_FINGER_C2H2_2"/>
    <property type="match status" value="1"/>
</dbReference>
<reference evidence="16" key="2">
    <citation type="submission" date="2020-05" db="UniProtKB">
        <authorList>
            <consortium name="EnsemblMetazoa"/>
        </authorList>
    </citation>
    <scope>IDENTIFICATION</scope>
    <source>
        <strain evidence="16">Epiroticus2</strain>
    </source>
</reference>
<dbReference type="Pfam" id="PF17772">
    <property type="entry name" value="zf-MYST"/>
    <property type="match status" value="1"/>
</dbReference>
<keyword evidence="5" id="KW-0479">Metal-binding</keyword>
<dbReference type="FunFam" id="1.10.10.10:FF:000123">
    <property type="entry name" value="Histone acetyltransferase"/>
    <property type="match status" value="1"/>
</dbReference>
<dbReference type="PANTHER" id="PTHR10615:SF217">
    <property type="entry name" value="HISTONE ACETYLTRANSFERASE"/>
    <property type="match status" value="1"/>
</dbReference>
<keyword evidence="17" id="KW-1185">Reference proteome</keyword>
<keyword evidence="4" id="KW-0808">Transferase</keyword>
<dbReference type="InterPro" id="IPR013083">
    <property type="entry name" value="Znf_RING/FYVE/PHD"/>
</dbReference>
<dbReference type="PROSITE" id="PS00028">
    <property type="entry name" value="ZINC_FINGER_C2H2_1"/>
    <property type="match status" value="1"/>
</dbReference>
<organism evidence="16 17">
    <name type="scientific">Anopheles epiroticus</name>
    <dbReference type="NCBI Taxonomy" id="199890"/>
    <lineage>
        <taxon>Eukaryota</taxon>
        <taxon>Metazoa</taxon>
        <taxon>Ecdysozoa</taxon>
        <taxon>Arthropoda</taxon>
        <taxon>Hexapoda</taxon>
        <taxon>Insecta</taxon>
        <taxon>Pterygota</taxon>
        <taxon>Neoptera</taxon>
        <taxon>Endopterygota</taxon>
        <taxon>Diptera</taxon>
        <taxon>Nematocera</taxon>
        <taxon>Culicoidea</taxon>
        <taxon>Culicidae</taxon>
        <taxon>Anophelinae</taxon>
        <taxon>Anopheles</taxon>
    </lineage>
</organism>
<feature type="domain" description="C2H2-type" evidence="14">
    <location>
        <begin position="301"/>
        <end position="325"/>
    </location>
</feature>
<dbReference type="Gene3D" id="3.30.40.10">
    <property type="entry name" value="Zinc/RING finger domain, C3HC4 (zinc finger)"/>
    <property type="match status" value="1"/>
</dbReference>
<evidence type="ECO:0000256" key="8">
    <source>
        <dbReference type="ARBA" id="ARBA00022853"/>
    </source>
</evidence>
<dbReference type="FunFam" id="3.30.60.60:FF:000001">
    <property type="entry name" value="Histone acetyltransferase"/>
    <property type="match status" value="1"/>
</dbReference>
<keyword evidence="8" id="KW-0156">Chromatin regulator</keyword>
<protein>
    <recommendedName>
        <fullName evidence="3">histone acetyltransferase</fullName>
        <ecNumber evidence="3">2.3.1.48</ecNumber>
    </recommendedName>
</protein>
<dbReference type="GO" id="GO:0005634">
    <property type="term" value="C:nucleus"/>
    <property type="evidence" value="ECO:0007669"/>
    <property type="project" value="UniProtKB-SubCell"/>
</dbReference>
<dbReference type="PANTHER" id="PTHR10615">
    <property type="entry name" value="HISTONE ACETYLTRANSFERASE"/>
    <property type="match status" value="1"/>
</dbReference>
<dbReference type="PROSITE" id="PS51726">
    <property type="entry name" value="MYST_HAT"/>
    <property type="match status" value="1"/>
</dbReference>
<evidence type="ECO:0000313" key="17">
    <source>
        <dbReference type="Proteomes" id="UP000075885"/>
    </source>
</evidence>
<evidence type="ECO:0000259" key="15">
    <source>
        <dbReference type="PROSITE" id="PS51726"/>
    </source>
</evidence>
<evidence type="ECO:0000259" key="14">
    <source>
        <dbReference type="PROSITE" id="PS50157"/>
    </source>
</evidence>
<dbReference type="SUPFAM" id="SSF55729">
    <property type="entry name" value="Acyl-CoA N-acyltransferases (Nat)"/>
    <property type="match status" value="1"/>
</dbReference>
<dbReference type="InterPro" id="IPR050603">
    <property type="entry name" value="MYST_HAT"/>
</dbReference>
<dbReference type="VEuPathDB" id="VectorBase:AEPI000024"/>
<comment type="similarity">
    <text evidence="2">Belongs to the MYST (SAS/MOZ) family.</text>
</comment>
<feature type="compositionally biased region" description="Low complexity" evidence="13">
    <location>
        <begin position="695"/>
        <end position="710"/>
    </location>
</feature>
<feature type="active site" description="Proton donor/acceptor" evidence="11">
    <location>
        <position position="443"/>
    </location>
</feature>
<dbReference type="GO" id="GO:0003712">
    <property type="term" value="F:transcription coregulator activity"/>
    <property type="evidence" value="ECO:0007669"/>
    <property type="project" value="TreeGrafter"/>
</dbReference>
<dbReference type="GO" id="GO:0010484">
    <property type="term" value="F:histone H3 acetyltransferase activity"/>
    <property type="evidence" value="ECO:0007669"/>
    <property type="project" value="TreeGrafter"/>
</dbReference>
<evidence type="ECO:0000256" key="4">
    <source>
        <dbReference type="ARBA" id="ARBA00022679"/>
    </source>
</evidence>
<evidence type="ECO:0000256" key="3">
    <source>
        <dbReference type="ARBA" id="ARBA00013184"/>
    </source>
</evidence>